<name>A0A1G7G2U1_9BACT</name>
<keyword evidence="2" id="KW-1185">Reference proteome</keyword>
<proteinExistence type="predicted"/>
<dbReference type="EMBL" id="FNAN01000007">
    <property type="protein sequence ID" value="SDE82474.1"/>
    <property type="molecule type" value="Genomic_DNA"/>
</dbReference>
<dbReference type="STRING" id="659014.SAMN04487996_107102"/>
<dbReference type="AlphaFoldDB" id="A0A1G7G2U1"/>
<reference evidence="2" key="1">
    <citation type="submission" date="2016-10" db="EMBL/GenBank/DDBJ databases">
        <authorList>
            <person name="Varghese N."/>
            <person name="Submissions S."/>
        </authorList>
    </citation>
    <scope>NUCLEOTIDE SEQUENCE [LARGE SCALE GENOMIC DNA]</scope>
    <source>
        <strain evidence="2">DSM 25329</strain>
    </source>
</reference>
<evidence type="ECO:0000313" key="1">
    <source>
        <dbReference type="EMBL" id="SDE82474.1"/>
    </source>
</evidence>
<sequence length="399" mass="40795">MEVHNNLDLLQNQIINVVLHALAVPPSAPVDGQLYYNTGTKIIYQYDSVAAAWKPLGAGNVIGGDGLDESTTGGVTTLSVKTDGVTVEVVADVVRVKDGGISAAKLATDSVTAIKILNGAVSFAKMQNINAMTVIGRTAAGAGVASEITLINDNTLATATGTNIATAGAVKAYIDGLVGGIGSLVGAFNANTSTNFPGSAAIKKGAYWYVSVAGTVQGQVFNVGDVLIANKDNPSTTSAADWIFLETNRDQATATVLGLVMLATNAEVQAGTDANKVVTPASLSSRTATEVRTGLIEIATQAETNTGTDDTRAVTPLKMATYVASQISGGAFAATIGDGTATAFTVTHNLNSLDVMVEVRKVSDNSAVVVDNRASTVNAVIVTFAKAPANASFRVIIKK</sequence>
<dbReference type="Proteomes" id="UP000198748">
    <property type="component" value="Unassembled WGS sequence"/>
</dbReference>
<dbReference type="OrthoDB" id="1222968at2"/>
<dbReference type="RefSeq" id="WP_090150112.1">
    <property type="nucleotide sequence ID" value="NZ_FNAN01000007.1"/>
</dbReference>
<protein>
    <submittedName>
        <fullName evidence="1">Uncharacterized protein</fullName>
    </submittedName>
</protein>
<gene>
    <name evidence="1" type="ORF">SAMN04487996_107102</name>
</gene>
<evidence type="ECO:0000313" key="2">
    <source>
        <dbReference type="Proteomes" id="UP000198748"/>
    </source>
</evidence>
<accession>A0A1G7G2U1</accession>
<organism evidence="1 2">
    <name type="scientific">Dyadobacter soli</name>
    <dbReference type="NCBI Taxonomy" id="659014"/>
    <lineage>
        <taxon>Bacteria</taxon>
        <taxon>Pseudomonadati</taxon>
        <taxon>Bacteroidota</taxon>
        <taxon>Cytophagia</taxon>
        <taxon>Cytophagales</taxon>
        <taxon>Spirosomataceae</taxon>
        <taxon>Dyadobacter</taxon>
    </lineage>
</organism>